<keyword evidence="4" id="KW-1185">Reference proteome</keyword>
<dbReference type="Proteomes" id="UP001151071">
    <property type="component" value="Unassembled WGS sequence"/>
</dbReference>
<evidence type="ECO:0000256" key="2">
    <source>
        <dbReference type="SAM" id="SignalP"/>
    </source>
</evidence>
<feature type="chain" id="PRO_5040878449" description="Lipoprotein" evidence="2">
    <location>
        <begin position="25"/>
        <end position="702"/>
    </location>
</feature>
<dbReference type="PROSITE" id="PS51257">
    <property type="entry name" value="PROKAR_LIPOPROTEIN"/>
    <property type="match status" value="1"/>
</dbReference>
<dbReference type="InterPro" id="IPR008928">
    <property type="entry name" value="6-hairpin_glycosidase_sf"/>
</dbReference>
<name>A0A9X3TQ30_9BACL</name>
<sequence length="702" mass="76491">MARKPLSVLLATALLAGCTPEAPSGTNQSAPQPAGQAAGTKAQGLRVEKTDYRFDTAANMFAYSEFELSGEPLAESLGLDLDLLDAGKPDSPTLFDYTAGIESYEYSEEAMYEVVEKSGLGLHLVNGPVNVKRAGANDPRKALAERYFALAKAVGYAPEELFQNMFPTFVEYASGDPHYVTKVDTSKFADGEDGRYIPKYQVDFATLRWDRGRMERVLTPSALGGTYLKQALWLGDFLGGFHTVDKDEELEAASPDQDKDPNIRLGVSTADGLQGVLLAEGVWNKLAFMRDRLFLDAASGKLGATPGTKYDPAKGLVYLPHAVQVTEDGSTEFPGVKELKVTDKRSLLQDQWLMMWAASEFFGTSDQRPANRNQNPAFLAVFDGDPFPKAPAANLDNQIANDVKADDPYSLNRDILYTLFANLEAMHWNAREQTLVDEHSGEANGQGDHADTFQIGYALEALRLFQRAVDGMPLGYASGEAAQGLGTPEGKKALGMIKAQADFILTKLLDEQDGLVANGYRIGSGRDGDAKTLKAQLGAIRGLTAAFLATKEEKYRDAARKLFDQTVKTFWDDGVSAFRDAVGKENDYAYDPYLAGAVSAGLRLGMLNLVNTDADKEKYPSLELGKLTDMYTRFFKTVVNGPTLEDGMQTSEFWDTGDYYKETSDSPDNTDKDTVPQIQAAVGKHGPYGIAPVLLPVTVKKP</sequence>
<proteinExistence type="predicted"/>
<dbReference type="RefSeq" id="WP_271140072.1">
    <property type="nucleotide sequence ID" value="NZ_JAPYYP010000010.1"/>
</dbReference>
<dbReference type="InterPro" id="IPR012341">
    <property type="entry name" value="6hp_glycosidase-like_sf"/>
</dbReference>
<evidence type="ECO:0000313" key="4">
    <source>
        <dbReference type="Proteomes" id="UP001151071"/>
    </source>
</evidence>
<dbReference type="AlphaFoldDB" id="A0A9X3TQ30"/>
<dbReference type="Gene3D" id="1.50.10.10">
    <property type="match status" value="1"/>
</dbReference>
<feature type="compositionally biased region" description="Low complexity" evidence="1">
    <location>
        <begin position="30"/>
        <end position="43"/>
    </location>
</feature>
<comment type="caution">
    <text evidence="3">The sequence shown here is derived from an EMBL/GenBank/DDBJ whole genome shotgun (WGS) entry which is preliminary data.</text>
</comment>
<feature type="signal peptide" evidence="2">
    <location>
        <begin position="1"/>
        <end position="24"/>
    </location>
</feature>
<dbReference type="EMBL" id="JAPYYP010000010">
    <property type="protein sequence ID" value="MDA5108701.1"/>
    <property type="molecule type" value="Genomic_DNA"/>
</dbReference>
<dbReference type="SUPFAM" id="SSF48208">
    <property type="entry name" value="Six-hairpin glycosidases"/>
    <property type="match status" value="1"/>
</dbReference>
<feature type="region of interest" description="Disordered" evidence="1">
    <location>
        <begin position="21"/>
        <end position="43"/>
    </location>
</feature>
<evidence type="ECO:0000256" key="1">
    <source>
        <dbReference type="SAM" id="MobiDB-lite"/>
    </source>
</evidence>
<reference evidence="3" key="1">
    <citation type="submission" date="2022-12" db="EMBL/GenBank/DDBJ databases">
        <title>Draft genome sequence of the thermophilic strain Brevibacillus thermoruber HT42, isolated from Los Humeros, Puebla, Mexico, with biotechnological potential.</title>
        <authorList>
            <person name="Lara Sanchez J."/>
            <person name="Solis Palacios R."/>
            <person name="Bustos Baena A.S."/>
            <person name="Ruz Baez A.E."/>
            <person name="Espinosa Luna G."/>
            <person name="Oliart Ros R.M."/>
        </authorList>
    </citation>
    <scope>NUCLEOTIDE SEQUENCE</scope>
    <source>
        <strain evidence="3">HT42</strain>
    </source>
</reference>
<evidence type="ECO:0008006" key="5">
    <source>
        <dbReference type="Google" id="ProtNLM"/>
    </source>
</evidence>
<evidence type="ECO:0000313" key="3">
    <source>
        <dbReference type="EMBL" id="MDA5108701.1"/>
    </source>
</evidence>
<keyword evidence="2" id="KW-0732">Signal</keyword>
<accession>A0A9X3TQ30</accession>
<dbReference type="GO" id="GO:0005975">
    <property type="term" value="P:carbohydrate metabolic process"/>
    <property type="evidence" value="ECO:0007669"/>
    <property type="project" value="InterPro"/>
</dbReference>
<gene>
    <name evidence="3" type="ORF">O3V59_10035</name>
</gene>
<organism evidence="3 4">
    <name type="scientific">Brevibacillus thermoruber</name>
    <dbReference type="NCBI Taxonomy" id="33942"/>
    <lineage>
        <taxon>Bacteria</taxon>
        <taxon>Bacillati</taxon>
        <taxon>Bacillota</taxon>
        <taxon>Bacilli</taxon>
        <taxon>Bacillales</taxon>
        <taxon>Paenibacillaceae</taxon>
        <taxon>Brevibacillus</taxon>
    </lineage>
</organism>
<protein>
    <recommendedName>
        <fullName evidence="5">Lipoprotein</fullName>
    </recommendedName>
</protein>